<dbReference type="EMBL" id="FLRE01000715">
    <property type="protein sequence ID" value="SBT55182.1"/>
    <property type="molecule type" value="Genomic_DNA"/>
</dbReference>
<gene>
    <name evidence="2" type="ORF">POVWA2_066680</name>
</gene>
<name>A0A1A9AGE5_PLAOA</name>
<feature type="region of interest" description="Disordered" evidence="1">
    <location>
        <begin position="1"/>
        <end position="61"/>
    </location>
</feature>
<dbReference type="Proteomes" id="UP000078550">
    <property type="component" value="Unassembled WGS sequence"/>
</dbReference>
<evidence type="ECO:0000256" key="1">
    <source>
        <dbReference type="SAM" id="MobiDB-lite"/>
    </source>
</evidence>
<sequence>MPSSQLVSERGPHSASHKPVHGGETREGSTGQALHTSSSLAHGDQESITVSGASETNNDSSSNSIGLVSLPILGISVLSFLLYKYTPLGSKFHAYFHSKEDNSINPHDEVTEQIMTNTSNFKDVYADNIQYDLSYQTI</sequence>
<evidence type="ECO:0000313" key="2">
    <source>
        <dbReference type="EMBL" id="SBT55182.1"/>
    </source>
</evidence>
<protein>
    <submittedName>
        <fullName evidence="2">PIR Superfamily Protein</fullName>
    </submittedName>
</protein>
<organism evidence="2 3">
    <name type="scientific">Plasmodium ovale wallikeri</name>
    <dbReference type="NCBI Taxonomy" id="864142"/>
    <lineage>
        <taxon>Eukaryota</taxon>
        <taxon>Sar</taxon>
        <taxon>Alveolata</taxon>
        <taxon>Apicomplexa</taxon>
        <taxon>Aconoidasida</taxon>
        <taxon>Haemosporida</taxon>
        <taxon>Plasmodiidae</taxon>
        <taxon>Plasmodium</taxon>
        <taxon>Plasmodium (Plasmodium)</taxon>
    </lineage>
</organism>
<proteinExistence type="predicted"/>
<dbReference type="InterPro" id="IPR008780">
    <property type="entry name" value="Plasmodium_Vir"/>
</dbReference>
<dbReference type="Pfam" id="PF05795">
    <property type="entry name" value="Plasmodium_Vir"/>
    <property type="match status" value="1"/>
</dbReference>
<accession>A0A1A9AGE5</accession>
<reference evidence="3" key="1">
    <citation type="submission" date="2016-05" db="EMBL/GenBank/DDBJ databases">
        <authorList>
            <person name="Naeem Raeece"/>
        </authorList>
    </citation>
    <scope>NUCLEOTIDE SEQUENCE [LARGE SCALE GENOMIC DNA]</scope>
</reference>
<feature type="compositionally biased region" description="Polar residues" evidence="1">
    <location>
        <begin position="28"/>
        <end position="61"/>
    </location>
</feature>
<dbReference type="AlphaFoldDB" id="A0A1A9AGE5"/>
<evidence type="ECO:0000313" key="3">
    <source>
        <dbReference type="Proteomes" id="UP000078550"/>
    </source>
</evidence>